<evidence type="ECO:0000256" key="1">
    <source>
        <dbReference type="SAM" id="MobiDB-lite"/>
    </source>
</evidence>
<dbReference type="EMBL" id="CAJQYY010000005">
    <property type="protein sequence ID" value="CAG4891642.1"/>
    <property type="molecule type" value="Genomic_DNA"/>
</dbReference>
<name>A0ABM8U081_9BURK</name>
<dbReference type="Pfam" id="PF11925">
    <property type="entry name" value="DUF3443"/>
    <property type="match status" value="1"/>
</dbReference>
<organism evidence="3 4">
    <name type="scientific">Paraburkholderia gardini</name>
    <dbReference type="NCBI Taxonomy" id="2823469"/>
    <lineage>
        <taxon>Bacteria</taxon>
        <taxon>Pseudomonadati</taxon>
        <taxon>Pseudomonadota</taxon>
        <taxon>Betaproteobacteria</taxon>
        <taxon>Burkholderiales</taxon>
        <taxon>Burkholderiaceae</taxon>
        <taxon>Paraburkholderia</taxon>
    </lineage>
</organism>
<evidence type="ECO:0008006" key="5">
    <source>
        <dbReference type="Google" id="ProtNLM"/>
    </source>
</evidence>
<gene>
    <name evidence="3" type="ORF">R54767_01166</name>
</gene>
<keyword evidence="4" id="KW-1185">Reference proteome</keyword>
<dbReference type="InterPro" id="IPR021847">
    <property type="entry name" value="DUF3443"/>
</dbReference>
<dbReference type="RefSeq" id="WP_228975908.1">
    <property type="nucleotide sequence ID" value="NZ_CAJQYY010000005.1"/>
</dbReference>
<feature type="compositionally biased region" description="Low complexity" evidence="1">
    <location>
        <begin position="27"/>
        <end position="52"/>
    </location>
</feature>
<evidence type="ECO:0000256" key="2">
    <source>
        <dbReference type="SAM" id="SignalP"/>
    </source>
</evidence>
<keyword evidence="2" id="KW-0732">Signal</keyword>
<feature type="region of interest" description="Disordered" evidence="1">
    <location>
        <begin position="25"/>
        <end position="63"/>
    </location>
</feature>
<sequence length="418" mass="42081">MAKRLFLPCVLLLCAAIAGCGGGGTGETTSEGAGAPASATPPTGTPVAASTPVNPPVQQSTVPNQQPVTVSATPGLTRNMLMTSVTVCEPGTDHCATIDNIQVDTGSQGLRLLASALPADLTLPALPSATGTVGQCAVFGTGYTWGAVRSADVRMAGEIAAALPVHIIADASVPTVPADCGSAGLALMTTGALHGNGILGIGLFAADCGASCARAALPRWYYACGSDGTCTSTAQPVASQVTNPVSRFAFDNNGVVIDLPAVPDTGSPSVAGSLIFGIGTQANNSLDGVTVLKANSGTGYVTTTVDGKPYTQSFFDSGSNGLFFTSSTLQVCGLWYCPTSTQTSVATIKGTDSATNTQSFPVGNAQTLFATSNFAFNNLAGTAGNVFDWGLPFFFGRKVFTAIDSRATPAGPGPYYAF</sequence>
<feature type="signal peptide" evidence="2">
    <location>
        <begin position="1"/>
        <end position="20"/>
    </location>
</feature>
<accession>A0ABM8U081</accession>
<dbReference type="PROSITE" id="PS51257">
    <property type="entry name" value="PROKAR_LIPOPROTEIN"/>
    <property type="match status" value="1"/>
</dbReference>
<proteinExistence type="predicted"/>
<comment type="caution">
    <text evidence="3">The sequence shown here is derived from an EMBL/GenBank/DDBJ whole genome shotgun (WGS) entry which is preliminary data.</text>
</comment>
<dbReference type="Proteomes" id="UP000789752">
    <property type="component" value="Unassembled WGS sequence"/>
</dbReference>
<reference evidence="3 4" key="1">
    <citation type="submission" date="2021-04" db="EMBL/GenBank/DDBJ databases">
        <authorList>
            <person name="Vanwijnsberghe S."/>
        </authorList>
    </citation>
    <scope>NUCLEOTIDE SEQUENCE [LARGE SCALE GENOMIC DNA]</scope>
    <source>
        <strain evidence="3 4">LMG 32171</strain>
    </source>
</reference>
<evidence type="ECO:0000313" key="3">
    <source>
        <dbReference type="EMBL" id="CAG4891642.1"/>
    </source>
</evidence>
<evidence type="ECO:0000313" key="4">
    <source>
        <dbReference type="Proteomes" id="UP000789752"/>
    </source>
</evidence>
<protein>
    <recommendedName>
        <fullName evidence="5">DUF3443 domain-containing protein</fullName>
    </recommendedName>
</protein>
<feature type="chain" id="PRO_5046063120" description="DUF3443 domain-containing protein" evidence="2">
    <location>
        <begin position="21"/>
        <end position="418"/>
    </location>
</feature>